<dbReference type="InterPro" id="IPR036390">
    <property type="entry name" value="WH_DNA-bd_sf"/>
</dbReference>
<dbReference type="RefSeq" id="WP_054784189.1">
    <property type="nucleotide sequence ID" value="NZ_FPBD01000010.1"/>
</dbReference>
<keyword evidence="3" id="KW-0804">Transcription</keyword>
<evidence type="ECO:0000259" key="4">
    <source>
        <dbReference type="PROSITE" id="PS50956"/>
    </source>
</evidence>
<dbReference type="GO" id="GO:0005829">
    <property type="term" value="C:cytosol"/>
    <property type="evidence" value="ECO:0007669"/>
    <property type="project" value="TreeGrafter"/>
</dbReference>
<proteinExistence type="predicted"/>
<dbReference type="InterPro" id="IPR011008">
    <property type="entry name" value="Dimeric_a/b-barrel"/>
</dbReference>
<keyword evidence="1" id="KW-0805">Transcription regulation</keyword>
<evidence type="ECO:0000256" key="1">
    <source>
        <dbReference type="ARBA" id="ARBA00023015"/>
    </source>
</evidence>
<dbReference type="PANTHER" id="PTHR30154">
    <property type="entry name" value="LEUCINE-RESPONSIVE REGULATORY PROTEIN"/>
    <property type="match status" value="1"/>
</dbReference>
<dbReference type="Pfam" id="PF13404">
    <property type="entry name" value="HTH_AsnC-type"/>
    <property type="match status" value="1"/>
</dbReference>
<feature type="domain" description="HTH asnC-type" evidence="4">
    <location>
        <begin position="4"/>
        <end position="65"/>
    </location>
</feature>
<dbReference type="Pfam" id="PF01037">
    <property type="entry name" value="AsnC_trans_reg"/>
    <property type="match status" value="1"/>
</dbReference>
<organism evidence="5 6">
    <name type="scientific">Pseudovibrio denitrificans</name>
    <dbReference type="NCBI Taxonomy" id="258256"/>
    <lineage>
        <taxon>Bacteria</taxon>
        <taxon>Pseudomonadati</taxon>
        <taxon>Pseudomonadota</taxon>
        <taxon>Alphaproteobacteria</taxon>
        <taxon>Hyphomicrobiales</taxon>
        <taxon>Stappiaceae</taxon>
        <taxon>Pseudovibrio</taxon>
    </lineage>
</organism>
<reference evidence="6" key="1">
    <citation type="submission" date="2016-10" db="EMBL/GenBank/DDBJ databases">
        <authorList>
            <person name="Varghese N."/>
            <person name="Submissions S."/>
        </authorList>
    </citation>
    <scope>NUCLEOTIDE SEQUENCE [LARGE SCALE GENOMIC DNA]</scope>
    <source>
        <strain evidence="6">DSM 17465</strain>
    </source>
</reference>
<dbReference type="GO" id="GO:0043200">
    <property type="term" value="P:response to amino acid"/>
    <property type="evidence" value="ECO:0007669"/>
    <property type="project" value="TreeGrafter"/>
</dbReference>
<keyword evidence="2" id="KW-0238">DNA-binding</keyword>
<dbReference type="InterPro" id="IPR000485">
    <property type="entry name" value="AsnC-type_HTH_dom"/>
</dbReference>
<dbReference type="EMBL" id="FPBD01000010">
    <property type="protein sequence ID" value="SFU14824.1"/>
    <property type="molecule type" value="Genomic_DNA"/>
</dbReference>
<accession>A0A1I7DT61</accession>
<evidence type="ECO:0000313" key="5">
    <source>
        <dbReference type="EMBL" id="SFU14824.1"/>
    </source>
</evidence>
<gene>
    <name evidence="5" type="ORF">SAMN05444141_11073</name>
</gene>
<keyword evidence="6" id="KW-1185">Reference proteome</keyword>
<dbReference type="PRINTS" id="PR00033">
    <property type="entry name" value="HTHASNC"/>
</dbReference>
<name>A0A1I7DT61_9HYPH</name>
<sequence>MTPLDSYDHAILRILQADNRTSQQKIGEAVNLSAPSVQRRIRRMEAEGVIAANVAVVDPAMVGLPITIFVEVELVSELPTDIDAAKQIFRDAPEVQQCFYVTGEIDFVLVVVVESMSAYEEFTRHIFFKNGNIKKFKTFVSMDPIKTGVKVSV</sequence>
<dbReference type="SUPFAM" id="SSF46785">
    <property type="entry name" value="Winged helix' DNA-binding domain"/>
    <property type="match status" value="1"/>
</dbReference>
<dbReference type="InterPro" id="IPR019888">
    <property type="entry name" value="Tscrpt_reg_AsnC-like"/>
</dbReference>
<dbReference type="SUPFAM" id="SSF54909">
    <property type="entry name" value="Dimeric alpha+beta barrel"/>
    <property type="match status" value="1"/>
</dbReference>
<dbReference type="AlphaFoldDB" id="A0A1I7DT61"/>
<evidence type="ECO:0000256" key="2">
    <source>
        <dbReference type="ARBA" id="ARBA00023125"/>
    </source>
</evidence>
<dbReference type="Gene3D" id="3.30.70.920">
    <property type="match status" value="1"/>
</dbReference>
<dbReference type="SMART" id="SM00344">
    <property type="entry name" value="HTH_ASNC"/>
    <property type="match status" value="1"/>
</dbReference>
<dbReference type="PANTHER" id="PTHR30154:SF34">
    <property type="entry name" value="TRANSCRIPTIONAL REGULATOR AZLB"/>
    <property type="match status" value="1"/>
</dbReference>
<protein>
    <submittedName>
        <fullName evidence="5">Transcriptional regulator, AsnC family</fullName>
    </submittedName>
</protein>
<dbReference type="Proteomes" id="UP000183371">
    <property type="component" value="Unassembled WGS sequence"/>
</dbReference>
<dbReference type="Gene3D" id="1.10.10.10">
    <property type="entry name" value="Winged helix-like DNA-binding domain superfamily/Winged helix DNA-binding domain"/>
    <property type="match status" value="1"/>
</dbReference>
<evidence type="ECO:0000256" key="3">
    <source>
        <dbReference type="ARBA" id="ARBA00023163"/>
    </source>
</evidence>
<dbReference type="InterPro" id="IPR019887">
    <property type="entry name" value="Tscrpt_reg_AsnC/Lrp_C"/>
</dbReference>
<dbReference type="GO" id="GO:0043565">
    <property type="term" value="F:sequence-specific DNA binding"/>
    <property type="evidence" value="ECO:0007669"/>
    <property type="project" value="InterPro"/>
</dbReference>
<evidence type="ECO:0000313" key="6">
    <source>
        <dbReference type="Proteomes" id="UP000183371"/>
    </source>
</evidence>
<dbReference type="InterPro" id="IPR036388">
    <property type="entry name" value="WH-like_DNA-bd_sf"/>
</dbReference>
<dbReference type="PROSITE" id="PS50956">
    <property type="entry name" value="HTH_ASNC_2"/>
    <property type="match status" value="1"/>
</dbReference>